<evidence type="ECO:0000313" key="1">
    <source>
        <dbReference type="EMBL" id="CAH0407181.1"/>
    </source>
</evidence>
<gene>
    <name evidence="1" type="ORF">CHILSU_LOCUS10577</name>
</gene>
<dbReference type="PRINTS" id="PR01210">
    <property type="entry name" value="GGTRANSPTASE"/>
</dbReference>
<name>A0ABN8BF13_CHISP</name>
<sequence>MPWSIDVTDKSIVLSCLLYTCYLNQESNGCNCIGASLFGELRFQTIMERSNMAPRGMVVTPHHLATQSALNVLKEGGTAIDAAVAAAATLAVVYPHMNSIGGDGFWLIIPPNAEPFVIEACGAAGRLAKKDFYKDYAEIPQRGPKSAATVAGTVGGWHEALHYVTESGYRNFSRSKLLADAIYYAEHGFPISTSLAIFLKDFYETESPSNEFLEIFAPNGEILKVGDKLYQHKLAKTLKTLAEEGFNSFYDGKLAEQIAEDMEILGMPITLEDLNTYAAVRKEPLRLQHSFGEILNVPPPTQGVVSLGILGILDQLRIKGDHEGTFIHAAVEATKQGFLLRDEHITDPLYMEVDANFLLSPENIIRMAKNVDAHQSATITKCKGPGDTVWLGVMDNKGYSVSFIQSVYHDFGSGVILPRSGILWHNRGVAFSLKKDHILSLKPGKKPFHTLNPAAAVLNDGRVMIYGTRGGDGQPQTQAAVFHRYVVQDLNLQKAVSAPRWLYGETLTKGVDTLKLEDRFDKNTVEYLKERGHKVEILEQFSEKMGQAGALVRHTNAVMEGAFDPRGDGSAAGF</sequence>
<dbReference type="PANTHER" id="PTHR43881">
    <property type="entry name" value="GAMMA-GLUTAMYLTRANSPEPTIDASE (AFU_ORTHOLOGUE AFUA_4G13580)"/>
    <property type="match status" value="1"/>
</dbReference>
<dbReference type="PANTHER" id="PTHR43881:SF5">
    <property type="entry name" value="GAMMA-GLUTAMYLTRANSPEPTIDASE"/>
    <property type="match status" value="1"/>
</dbReference>
<keyword evidence="2" id="KW-1185">Reference proteome</keyword>
<dbReference type="InterPro" id="IPR043137">
    <property type="entry name" value="GGT_ssub_C"/>
</dbReference>
<dbReference type="InterPro" id="IPR043138">
    <property type="entry name" value="GGT_lsub"/>
</dbReference>
<dbReference type="EMBL" id="OU963901">
    <property type="protein sequence ID" value="CAH0407181.1"/>
    <property type="molecule type" value="Genomic_DNA"/>
</dbReference>
<dbReference type="Gene3D" id="3.60.20.40">
    <property type="match status" value="1"/>
</dbReference>
<evidence type="ECO:0000313" key="2">
    <source>
        <dbReference type="Proteomes" id="UP001153292"/>
    </source>
</evidence>
<dbReference type="Pfam" id="PF01019">
    <property type="entry name" value="G_glu_transpept"/>
    <property type="match status" value="1"/>
</dbReference>
<dbReference type="Proteomes" id="UP001153292">
    <property type="component" value="Chromosome 8"/>
</dbReference>
<reference evidence="1" key="1">
    <citation type="submission" date="2021-12" db="EMBL/GenBank/DDBJ databases">
        <authorList>
            <person name="King R."/>
        </authorList>
    </citation>
    <scope>NUCLEOTIDE SEQUENCE</scope>
</reference>
<organism evidence="1 2">
    <name type="scientific">Chilo suppressalis</name>
    <name type="common">Asiatic rice borer moth</name>
    <dbReference type="NCBI Taxonomy" id="168631"/>
    <lineage>
        <taxon>Eukaryota</taxon>
        <taxon>Metazoa</taxon>
        <taxon>Ecdysozoa</taxon>
        <taxon>Arthropoda</taxon>
        <taxon>Hexapoda</taxon>
        <taxon>Insecta</taxon>
        <taxon>Pterygota</taxon>
        <taxon>Neoptera</taxon>
        <taxon>Endopterygota</taxon>
        <taxon>Lepidoptera</taxon>
        <taxon>Glossata</taxon>
        <taxon>Ditrysia</taxon>
        <taxon>Pyraloidea</taxon>
        <taxon>Crambidae</taxon>
        <taxon>Crambinae</taxon>
        <taxon>Chilo</taxon>
    </lineage>
</organism>
<dbReference type="Gene3D" id="1.10.246.130">
    <property type="match status" value="1"/>
</dbReference>
<proteinExistence type="predicted"/>
<dbReference type="InterPro" id="IPR029055">
    <property type="entry name" value="Ntn_hydrolases_N"/>
</dbReference>
<protein>
    <recommendedName>
        <fullName evidence="3">Gamma-glutamyltransferase</fullName>
    </recommendedName>
</protein>
<accession>A0ABN8BF13</accession>
<dbReference type="SUPFAM" id="SSF56235">
    <property type="entry name" value="N-terminal nucleophile aminohydrolases (Ntn hydrolases)"/>
    <property type="match status" value="1"/>
</dbReference>
<evidence type="ECO:0008006" key="3">
    <source>
        <dbReference type="Google" id="ProtNLM"/>
    </source>
</evidence>
<dbReference type="InterPro" id="IPR052896">
    <property type="entry name" value="GGT-like_enzyme"/>
</dbReference>